<keyword evidence="1" id="KW-0812">Transmembrane</keyword>
<dbReference type="Pfam" id="PF13239">
    <property type="entry name" value="2TM"/>
    <property type="match status" value="1"/>
</dbReference>
<evidence type="ECO:0000313" key="3">
    <source>
        <dbReference type="EMBL" id="NJB72094.1"/>
    </source>
</evidence>
<feature type="domain" description="2TM" evidence="2">
    <location>
        <begin position="11"/>
        <end position="85"/>
    </location>
</feature>
<organism evidence="3 4">
    <name type="scientific">Saonia flava</name>
    <dbReference type="NCBI Taxonomy" id="523696"/>
    <lineage>
        <taxon>Bacteria</taxon>
        <taxon>Pseudomonadati</taxon>
        <taxon>Bacteroidota</taxon>
        <taxon>Flavobacteriia</taxon>
        <taxon>Flavobacteriales</taxon>
        <taxon>Flavobacteriaceae</taxon>
        <taxon>Saonia</taxon>
    </lineage>
</organism>
<dbReference type="RefSeq" id="WP_167964769.1">
    <property type="nucleotide sequence ID" value="NZ_JAATJJ010000002.1"/>
</dbReference>
<evidence type="ECO:0000313" key="4">
    <source>
        <dbReference type="Proteomes" id="UP000590442"/>
    </source>
</evidence>
<accession>A0A846R411</accession>
<keyword evidence="1" id="KW-0472">Membrane</keyword>
<evidence type="ECO:0000256" key="1">
    <source>
        <dbReference type="SAM" id="Phobius"/>
    </source>
</evidence>
<sequence length="91" mass="10949">MGNKENAKYLRAKKKVTALKGFYTHTFVIAVVMPFLLFINYKTYWDYQWFWYPLVSGILSVIIHGLVLMGNNSNWEERKIREYMDKDNINY</sequence>
<proteinExistence type="predicted"/>
<dbReference type="AlphaFoldDB" id="A0A846R411"/>
<feature type="transmembrane region" description="Helical" evidence="1">
    <location>
        <begin position="21"/>
        <end position="39"/>
    </location>
</feature>
<protein>
    <recommendedName>
        <fullName evidence="2">2TM domain-containing protein</fullName>
    </recommendedName>
</protein>
<keyword evidence="1" id="KW-1133">Transmembrane helix</keyword>
<evidence type="ECO:0000259" key="2">
    <source>
        <dbReference type="Pfam" id="PF13239"/>
    </source>
</evidence>
<keyword evidence="4" id="KW-1185">Reference proteome</keyword>
<feature type="transmembrane region" description="Helical" evidence="1">
    <location>
        <begin position="51"/>
        <end position="71"/>
    </location>
</feature>
<name>A0A846R411_9FLAO</name>
<dbReference type="EMBL" id="JAATJJ010000002">
    <property type="protein sequence ID" value="NJB72094.1"/>
    <property type="molecule type" value="Genomic_DNA"/>
</dbReference>
<dbReference type="InterPro" id="IPR025698">
    <property type="entry name" value="2TM_dom"/>
</dbReference>
<dbReference type="Proteomes" id="UP000590442">
    <property type="component" value="Unassembled WGS sequence"/>
</dbReference>
<gene>
    <name evidence="3" type="ORF">GGR42_002585</name>
</gene>
<comment type="caution">
    <text evidence="3">The sequence shown here is derived from an EMBL/GenBank/DDBJ whole genome shotgun (WGS) entry which is preliminary data.</text>
</comment>
<reference evidence="3 4" key="1">
    <citation type="submission" date="2020-03" db="EMBL/GenBank/DDBJ databases">
        <title>Genomic Encyclopedia of Type Strains, Phase IV (KMG-IV): sequencing the most valuable type-strain genomes for metagenomic binning, comparative biology and taxonomic classification.</title>
        <authorList>
            <person name="Goeker M."/>
        </authorList>
    </citation>
    <scope>NUCLEOTIDE SEQUENCE [LARGE SCALE GENOMIC DNA]</scope>
    <source>
        <strain evidence="3 4">DSM 29762</strain>
    </source>
</reference>